<dbReference type="PANTHER" id="PTHR41878">
    <property type="entry name" value="LEXA REPRESSOR-RELATED"/>
    <property type="match status" value="1"/>
</dbReference>
<proteinExistence type="predicted"/>
<keyword evidence="4" id="KW-1185">Reference proteome</keyword>
<organism evidence="3 4">
    <name type="scientific">Tritrichomonas musculus</name>
    <dbReference type="NCBI Taxonomy" id="1915356"/>
    <lineage>
        <taxon>Eukaryota</taxon>
        <taxon>Metamonada</taxon>
        <taxon>Parabasalia</taxon>
        <taxon>Tritrichomonadida</taxon>
        <taxon>Tritrichomonadidae</taxon>
        <taxon>Tritrichomonas</taxon>
    </lineage>
</organism>
<dbReference type="InterPro" id="IPR012912">
    <property type="entry name" value="Plasmid_pRiA4b_Orf3-like"/>
</dbReference>
<comment type="caution">
    <text evidence="3">The sequence shown here is derived from an EMBL/GenBank/DDBJ whole genome shotgun (WGS) entry which is preliminary data.</text>
</comment>
<protein>
    <recommendedName>
        <fullName evidence="2">Plasmid pRiA4b Orf3-like domain-containing protein</fullName>
    </recommendedName>
</protein>
<sequence>MGDQSFVISVSLKSGCYRHIQISGEATLEDLSSFILEAFKFDNDHLHAFFMDNKIYSPDNCYYSKGSEEKTTNTSQIKLNQLELTKGKKFKYLFDFGESWEFQCNILSVLNEKTDAPKIVKTKGEAPSQYGGFEEEDEEEEKEKDQKNPKK</sequence>
<name>A0ABR2HN63_9EUKA</name>
<reference evidence="3 4" key="1">
    <citation type="submission" date="2024-04" db="EMBL/GenBank/DDBJ databases">
        <title>Tritrichomonas musculus Genome.</title>
        <authorList>
            <person name="Alves-Ferreira E."/>
            <person name="Grigg M."/>
            <person name="Lorenzi H."/>
            <person name="Galac M."/>
        </authorList>
    </citation>
    <scope>NUCLEOTIDE SEQUENCE [LARGE SCALE GENOMIC DNA]</scope>
    <source>
        <strain evidence="3 4">EAF2021</strain>
    </source>
</reference>
<evidence type="ECO:0000313" key="4">
    <source>
        <dbReference type="Proteomes" id="UP001470230"/>
    </source>
</evidence>
<dbReference type="SUPFAM" id="SSF159941">
    <property type="entry name" value="MM3350-like"/>
    <property type="match status" value="1"/>
</dbReference>
<dbReference type="Pfam" id="PF07929">
    <property type="entry name" value="PRiA4_ORF3"/>
    <property type="match status" value="1"/>
</dbReference>
<evidence type="ECO:0000313" key="3">
    <source>
        <dbReference type="EMBL" id="KAK8849975.1"/>
    </source>
</evidence>
<feature type="region of interest" description="Disordered" evidence="1">
    <location>
        <begin position="118"/>
        <end position="151"/>
    </location>
</feature>
<dbReference type="Gene3D" id="3.10.290.30">
    <property type="entry name" value="MM3350-like"/>
    <property type="match status" value="1"/>
</dbReference>
<dbReference type="InterPro" id="IPR024047">
    <property type="entry name" value="MM3350-like_sf"/>
</dbReference>
<feature type="domain" description="Plasmid pRiA4b Orf3-like" evidence="2">
    <location>
        <begin position="13"/>
        <end position="132"/>
    </location>
</feature>
<evidence type="ECO:0000259" key="2">
    <source>
        <dbReference type="Pfam" id="PF07929"/>
    </source>
</evidence>
<evidence type="ECO:0000256" key="1">
    <source>
        <dbReference type="SAM" id="MobiDB-lite"/>
    </source>
</evidence>
<dbReference type="PANTHER" id="PTHR41878:SF1">
    <property type="entry name" value="TNPR PROTEIN"/>
    <property type="match status" value="1"/>
</dbReference>
<gene>
    <name evidence="3" type="ORF">M9Y10_018568</name>
</gene>
<dbReference type="Proteomes" id="UP001470230">
    <property type="component" value="Unassembled WGS sequence"/>
</dbReference>
<feature type="compositionally biased region" description="Acidic residues" evidence="1">
    <location>
        <begin position="133"/>
        <end position="142"/>
    </location>
</feature>
<accession>A0ABR2HN63</accession>
<dbReference type="EMBL" id="JAPFFF010000025">
    <property type="protein sequence ID" value="KAK8849975.1"/>
    <property type="molecule type" value="Genomic_DNA"/>
</dbReference>